<reference evidence="3" key="1">
    <citation type="submission" date="2009-12" db="EMBL/GenBank/DDBJ databases">
        <title>Complete sequence of Treponema primitia strain ZAS-2.</title>
        <authorList>
            <person name="Tetu S.G."/>
            <person name="Matson E."/>
            <person name="Ren Q."/>
            <person name="Seshadri R."/>
            <person name="Elbourne L."/>
            <person name="Hassan K.A."/>
            <person name="Durkin A."/>
            <person name="Radune D."/>
            <person name="Mohamoud Y."/>
            <person name="Shay R."/>
            <person name="Jin S."/>
            <person name="Zhang X."/>
            <person name="Lucey K."/>
            <person name="Ballor N.R."/>
            <person name="Ottesen E."/>
            <person name="Rosenthal R."/>
            <person name="Allen A."/>
            <person name="Leadbetter J.R."/>
            <person name="Paulsen I.T."/>
        </authorList>
    </citation>
    <scope>NUCLEOTIDE SEQUENCE [LARGE SCALE GENOMIC DNA]</scope>
    <source>
        <strain evidence="3">ATCC BAA-887 / DSM 12427 / ZAS-2</strain>
    </source>
</reference>
<sequence length="45" mass="5267">MLSPCRTNRVPSRDRLLQLRPQRRVLPQQRTPLLPLRLSPPDSAH</sequence>
<gene>
    <name evidence="2" type="ordered locus">TREPR_3140</name>
</gene>
<dbReference type="AlphaFoldDB" id="F5YLT9"/>
<feature type="compositionally biased region" description="Low complexity" evidence="1">
    <location>
        <begin position="18"/>
        <end position="45"/>
    </location>
</feature>
<organism evidence="2 3">
    <name type="scientific">Treponema primitia (strain ATCC BAA-887 / DSM 12427 / ZAS-2)</name>
    <dbReference type="NCBI Taxonomy" id="545694"/>
    <lineage>
        <taxon>Bacteria</taxon>
        <taxon>Pseudomonadati</taxon>
        <taxon>Spirochaetota</taxon>
        <taxon>Spirochaetia</taxon>
        <taxon>Spirochaetales</taxon>
        <taxon>Treponemataceae</taxon>
        <taxon>Treponema</taxon>
    </lineage>
</organism>
<dbReference type="EMBL" id="CP001843">
    <property type="protein sequence ID" value="AEF85448.1"/>
    <property type="molecule type" value="Genomic_DNA"/>
</dbReference>
<evidence type="ECO:0000313" key="2">
    <source>
        <dbReference type="EMBL" id="AEF85448.1"/>
    </source>
</evidence>
<name>F5YLT9_TREPZ</name>
<dbReference type="Proteomes" id="UP000009223">
    <property type="component" value="Chromosome"/>
</dbReference>
<protein>
    <submittedName>
        <fullName evidence="2">Uncharacterized protein</fullName>
    </submittedName>
</protein>
<keyword evidence="3" id="KW-1185">Reference proteome</keyword>
<dbReference type="KEGG" id="tpi:TREPR_3140"/>
<feature type="compositionally biased region" description="Polar residues" evidence="1">
    <location>
        <begin position="1"/>
        <end position="10"/>
    </location>
</feature>
<evidence type="ECO:0000256" key="1">
    <source>
        <dbReference type="SAM" id="MobiDB-lite"/>
    </source>
</evidence>
<reference evidence="2 3" key="2">
    <citation type="journal article" date="2011" name="ISME J.">
        <title>RNA-seq reveals cooperative metabolic interactions between two termite-gut spirochete species in co-culture.</title>
        <authorList>
            <person name="Rosenthal A.Z."/>
            <person name="Matson E.G."/>
            <person name="Eldar A."/>
            <person name="Leadbetter J.R."/>
        </authorList>
    </citation>
    <scope>NUCLEOTIDE SEQUENCE [LARGE SCALE GENOMIC DNA]</scope>
    <source>
        <strain evidence="3">ATCC BAA-887 / DSM 12427 / ZAS-2</strain>
    </source>
</reference>
<feature type="region of interest" description="Disordered" evidence="1">
    <location>
        <begin position="1"/>
        <end position="45"/>
    </location>
</feature>
<accession>F5YLT9</accession>
<proteinExistence type="predicted"/>
<dbReference type="STRING" id="545694.TREPR_3140"/>
<dbReference type="HOGENOM" id="CLU_3206605_0_0_12"/>
<evidence type="ECO:0000313" key="3">
    <source>
        <dbReference type="Proteomes" id="UP000009223"/>
    </source>
</evidence>